<evidence type="ECO:0000256" key="7">
    <source>
        <dbReference type="SAM" id="Phobius"/>
    </source>
</evidence>
<dbReference type="Gene3D" id="1.20.1720.10">
    <property type="entry name" value="Multidrug resistance protein D"/>
    <property type="match status" value="1"/>
</dbReference>
<gene>
    <name evidence="9" type="ORF">CIL05_18985</name>
</gene>
<evidence type="ECO:0000259" key="8">
    <source>
        <dbReference type="PROSITE" id="PS50850"/>
    </source>
</evidence>
<comment type="subcellular location">
    <subcellularLocation>
        <location evidence="1">Cell membrane</location>
        <topology evidence="1">Multi-pass membrane protein</topology>
    </subcellularLocation>
</comment>
<dbReference type="GO" id="GO:0005886">
    <property type="term" value="C:plasma membrane"/>
    <property type="evidence" value="ECO:0007669"/>
    <property type="project" value="UniProtKB-SubCell"/>
</dbReference>
<dbReference type="InterPro" id="IPR020846">
    <property type="entry name" value="MFS_dom"/>
</dbReference>
<feature type="transmembrane region" description="Helical" evidence="7">
    <location>
        <begin position="137"/>
        <end position="156"/>
    </location>
</feature>
<dbReference type="InterPro" id="IPR004638">
    <property type="entry name" value="EmrB-like"/>
</dbReference>
<dbReference type="AlphaFoldDB" id="A0A2A2I8I9"/>
<dbReference type="RefSeq" id="WP_095657120.1">
    <property type="nucleotide sequence ID" value="NZ_NPOA01000016.1"/>
</dbReference>
<feature type="transmembrane region" description="Helical" evidence="7">
    <location>
        <begin position="404"/>
        <end position="421"/>
    </location>
</feature>
<organism evidence="9 10">
    <name type="scientific">Virgibacillus profundi</name>
    <dbReference type="NCBI Taxonomy" id="2024555"/>
    <lineage>
        <taxon>Bacteria</taxon>
        <taxon>Bacillati</taxon>
        <taxon>Bacillota</taxon>
        <taxon>Bacilli</taxon>
        <taxon>Bacillales</taxon>
        <taxon>Bacillaceae</taxon>
        <taxon>Virgibacillus</taxon>
    </lineage>
</organism>
<dbReference type="PROSITE" id="PS50850">
    <property type="entry name" value="MFS"/>
    <property type="match status" value="1"/>
</dbReference>
<name>A0A2A2I8I9_9BACI</name>
<dbReference type="OrthoDB" id="9816041at2"/>
<keyword evidence="3" id="KW-1003">Cell membrane</keyword>
<feature type="transmembrane region" description="Helical" evidence="7">
    <location>
        <begin position="300"/>
        <end position="321"/>
    </location>
</feature>
<feature type="transmembrane region" description="Helical" evidence="7">
    <location>
        <begin position="168"/>
        <end position="187"/>
    </location>
</feature>
<keyword evidence="5 7" id="KW-1133">Transmembrane helix</keyword>
<keyword evidence="10" id="KW-1185">Reference proteome</keyword>
<accession>A0A2A2I8I9</accession>
<dbReference type="Proteomes" id="UP000218887">
    <property type="component" value="Unassembled WGS sequence"/>
</dbReference>
<feature type="transmembrane region" description="Helical" evidence="7">
    <location>
        <begin position="267"/>
        <end position="288"/>
    </location>
</feature>
<keyword evidence="6 7" id="KW-0472">Membrane</keyword>
<evidence type="ECO:0000256" key="3">
    <source>
        <dbReference type="ARBA" id="ARBA00022475"/>
    </source>
</evidence>
<dbReference type="PANTHER" id="PTHR42718">
    <property type="entry name" value="MAJOR FACILITATOR SUPERFAMILY MULTIDRUG TRANSPORTER MFSC"/>
    <property type="match status" value="1"/>
</dbReference>
<dbReference type="PRINTS" id="PR01036">
    <property type="entry name" value="TCRTETB"/>
</dbReference>
<keyword evidence="2" id="KW-0813">Transport</keyword>
<feature type="transmembrane region" description="Helical" evidence="7">
    <location>
        <begin position="52"/>
        <end position="72"/>
    </location>
</feature>
<dbReference type="InterPro" id="IPR036259">
    <property type="entry name" value="MFS_trans_sf"/>
</dbReference>
<dbReference type="Pfam" id="PF07690">
    <property type="entry name" value="MFS_1"/>
    <property type="match status" value="1"/>
</dbReference>
<feature type="transmembrane region" description="Helical" evidence="7">
    <location>
        <begin position="79"/>
        <end position="99"/>
    </location>
</feature>
<feature type="transmembrane region" description="Helical" evidence="7">
    <location>
        <begin position="433"/>
        <end position="457"/>
    </location>
</feature>
<feature type="domain" description="Major facilitator superfamily (MFS) profile" evidence="8">
    <location>
        <begin position="14"/>
        <end position="462"/>
    </location>
</feature>
<evidence type="ECO:0000256" key="6">
    <source>
        <dbReference type="ARBA" id="ARBA00023136"/>
    </source>
</evidence>
<feature type="transmembrane region" description="Helical" evidence="7">
    <location>
        <begin position="12"/>
        <end position="32"/>
    </location>
</feature>
<feature type="transmembrane region" description="Helical" evidence="7">
    <location>
        <begin position="105"/>
        <end position="130"/>
    </location>
</feature>
<dbReference type="GO" id="GO:0022857">
    <property type="term" value="F:transmembrane transporter activity"/>
    <property type="evidence" value="ECO:0007669"/>
    <property type="project" value="InterPro"/>
</dbReference>
<evidence type="ECO:0000256" key="4">
    <source>
        <dbReference type="ARBA" id="ARBA00022692"/>
    </source>
</evidence>
<dbReference type="InterPro" id="IPR011701">
    <property type="entry name" value="MFS"/>
</dbReference>
<sequence>MGKEQSSKIPHKGVIAIVLASTFLFTFSQFLLITAYPTIMEEFNVNATQVQWLTTAFLLTTIVFIPMTGYLSNTFSSRTLVIFSLIFLVIGTVIGTIAPDFITLILSRIVMAVGAGIMLPLVQIILLAVFPYEKRGFAMGLLGAVVNVAPASAPSVSGIVIDLLDWRALHWILLLLVLIVFILACFFMKNVTEQQSSKLDMLSIFLSGTGFTSIILGLSNISVVDFMHWSVIVPIIFGALTLTLFIRRQLHLELPVLNLRLFKVNTFLLSMILIFINMMLLLSAETILPMYAQDVLGTSAFLSGFLLVPGTILLSIMTIISGNLYDKYGGRRISIIGFSLILLSTILLSTTSMEASPYFIMGYFCIFMLGFGLTLMPLVTVSVNALETSDISHGSAIVNTVRQFGMSLGVIVLTTIISLTTSRMDASYEVATYWGTTFAFIVMSVLSFIAVCLSFLIRESKTQNQVIR</sequence>
<evidence type="ECO:0000256" key="5">
    <source>
        <dbReference type="ARBA" id="ARBA00022989"/>
    </source>
</evidence>
<dbReference type="SUPFAM" id="SSF103473">
    <property type="entry name" value="MFS general substrate transporter"/>
    <property type="match status" value="1"/>
</dbReference>
<reference evidence="9 10" key="1">
    <citation type="submission" date="2017-08" db="EMBL/GenBank/DDBJ databases">
        <title>Virgibacillus indicus sp. nov. and Virgibacillus profoundi sp. nov, two moderately halophilic bacteria isolated from marine sediment by using the Microfluidic Streak Plate.</title>
        <authorList>
            <person name="Xu B."/>
            <person name="Hu B."/>
            <person name="Wang J."/>
            <person name="Zhu Y."/>
            <person name="Huang L."/>
            <person name="Du W."/>
            <person name="Huang Y."/>
        </authorList>
    </citation>
    <scope>NUCLEOTIDE SEQUENCE [LARGE SCALE GENOMIC DNA]</scope>
    <source>
        <strain evidence="9 10">IO3-P3-H5</strain>
    </source>
</reference>
<proteinExistence type="predicted"/>
<feature type="transmembrane region" description="Helical" evidence="7">
    <location>
        <begin position="227"/>
        <end position="246"/>
    </location>
</feature>
<evidence type="ECO:0000313" key="9">
    <source>
        <dbReference type="EMBL" id="PAV27957.1"/>
    </source>
</evidence>
<comment type="caution">
    <text evidence="9">The sequence shown here is derived from an EMBL/GenBank/DDBJ whole genome shotgun (WGS) entry which is preliminary data.</text>
</comment>
<evidence type="ECO:0000256" key="1">
    <source>
        <dbReference type="ARBA" id="ARBA00004651"/>
    </source>
</evidence>
<feature type="transmembrane region" description="Helical" evidence="7">
    <location>
        <begin position="333"/>
        <end position="352"/>
    </location>
</feature>
<keyword evidence="4 7" id="KW-0812">Transmembrane</keyword>
<evidence type="ECO:0000313" key="10">
    <source>
        <dbReference type="Proteomes" id="UP000218887"/>
    </source>
</evidence>
<dbReference type="EMBL" id="NPOA01000016">
    <property type="protein sequence ID" value="PAV27957.1"/>
    <property type="molecule type" value="Genomic_DNA"/>
</dbReference>
<protein>
    <submittedName>
        <fullName evidence="9">MFS transporter</fullName>
    </submittedName>
</protein>
<dbReference type="PANTHER" id="PTHR42718:SF24">
    <property type="entry name" value="MAJOR FACILITATOR SUPERFAMILY (MFS) PROFILE DOMAIN-CONTAINING PROTEIN"/>
    <property type="match status" value="1"/>
</dbReference>
<evidence type="ECO:0000256" key="2">
    <source>
        <dbReference type="ARBA" id="ARBA00022448"/>
    </source>
</evidence>
<feature type="transmembrane region" description="Helical" evidence="7">
    <location>
        <begin position="358"/>
        <end position="383"/>
    </location>
</feature>
<feature type="transmembrane region" description="Helical" evidence="7">
    <location>
        <begin position="199"/>
        <end position="221"/>
    </location>
</feature>
<dbReference type="NCBIfam" id="TIGR00711">
    <property type="entry name" value="efflux_EmrB"/>
    <property type="match status" value="1"/>
</dbReference>
<dbReference type="Gene3D" id="1.20.1250.20">
    <property type="entry name" value="MFS general substrate transporter like domains"/>
    <property type="match status" value="1"/>
</dbReference>